<dbReference type="Proteomes" id="UP000757232">
    <property type="component" value="Unassembled WGS sequence"/>
</dbReference>
<keyword evidence="5" id="KW-0809">Transit peptide</keyword>
<evidence type="ECO:0000313" key="12">
    <source>
        <dbReference type="EMBL" id="OCB86000.1"/>
    </source>
</evidence>
<dbReference type="GO" id="GO:0005743">
    <property type="term" value="C:mitochondrial inner membrane"/>
    <property type="evidence" value="ECO:0007669"/>
    <property type="project" value="UniProtKB-SubCell"/>
</dbReference>
<dbReference type="InterPro" id="IPR001708">
    <property type="entry name" value="YidC/ALB3/OXA1/COX18"/>
</dbReference>
<keyword evidence="4" id="KW-0999">Mitochondrion inner membrane</keyword>
<evidence type="ECO:0000256" key="2">
    <source>
        <dbReference type="ARBA" id="ARBA00009877"/>
    </source>
</evidence>
<dbReference type="GO" id="GO:0032979">
    <property type="term" value="P:protein insertion into mitochondrial inner membrane from matrix"/>
    <property type="evidence" value="ECO:0007669"/>
    <property type="project" value="TreeGrafter"/>
</dbReference>
<proteinExistence type="inferred from homology"/>
<sequence>MLATLPPDILEHIAYYASTHTLLGPPSDLVPLLTLCRTMNATLGRLSNPHLYARIFAAKFDLAAPRRRLAHLYGLDARSVLSVNTLADELVRRFVVLKRLRAELDARSPESSGENISRGQTAYVEADARLDELLWTAFLMVLEDAGRNTAQLRNARIEGWLAVFWFDAQGASEAIRRLSGDLWPVAPAYSKDLVLKTRHALGMWLFWFFLNPAAYVANPDLYRRAERILKLVSLNAPLYPLSHLPWTSFRPEPIRIHFGLPGVSSTEPLDPQTVARTHSQQPASGTPSQFLYFGRQLPPLTPPLPAVPANLALLALHARSRRNADTLEGGLELLELLGPSLAEPFIALPEQVLNVDSERMRNSLDVGVEDERDASLQDNTQRWEGSKEYPDSYRWEYEWLRCVSTIDRCASSTGMPGPDSVLRRPNTRKYEAYRPGILDGSWEGPFTYTEFHSFANLLAGAWPSKLQDILVAQHNQTWRLREYHLLASPSSQTRYTAPSASELNGTTEDPVPLPVGDAILAHIPDGVAIRFDNSTLTLTLPSSFSPPPSVPSVNSEPLPRVYTYTRCRGHSSSEPNGGSNGQSAEDEEDEESYASRVVDILLSGEGHSGWGEFRILGRVRPVDGFISIMKEYGLFCLIWKLKTGSDRGRWLYRGYLIGAGTAPSGRRSVSGADSREDAEKSKGYIVGRWRDMLTSAETHGYEDSRSSLLIICIVLMPSCLATDFVVYRGSPIYVSMGCLARPARHAAAKSVLLRLPARSVTRLQRGSPLIQSSPLLWTLGSSRSFSWNPFGGSGKSQVATQCPVPEVPTSPQPISELSSSTAVSRSSADSSALTQAEVSAPTDMSSADVFSDTLSDAALQIATSPAPTKYGDMEALGLVSWTPAGLAPWILESVQVSTGLPWWQVIILTTMGARMALVPLVISAQKMQGRIAPLQPKIAELRERSSKARAEGDLFGMRQATQQQQLLLSKHDVNPFKQIVMSLGQIAIQLGLFFGIRKMCLTPVEQLKVGGIAWLMDLTVADPYYILPAVSFALINLQMLLSRRDILATGSPNALHILNIMRFITFTGVPVMAFLPAALNMNIIASVAFISAQTAILRIPALRQRLSLPKLPPVTGQKMPTMKDTYDFIRDWYRRKVADGQRKIEVRERKLRMAQRQQPRL</sequence>
<comment type="similarity">
    <text evidence="2 9">Belongs to the OXA1/ALB3/YidC family.</text>
</comment>
<protein>
    <recommendedName>
        <fullName evidence="11">Membrane insertase YidC/Oxa/ALB C-terminal domain-containing protein</fullName>
    </recommendedName>
</protein>
<feature type="compositionally biased region" description="Polar residues" evidence="10">
    <location>
        <begin position="570"/>
        <end position="583"/>
    </location>
</feature>
<keyword evidence="13" id="KW-1185">Reference proteome</keyword>
<name>A0A9Q5HU80_SANBA</name>
<evidence type="ECO:0000256" key="8">
    <source>
        <dbReference type="ARBA" id="ARBA00023136"/>
    </source>
</evidence>
<feature type="domain" description="Membrane insertase YidC/Oxa/ALB C-terminal" evidence="11">
    <location>
        <begin position="902"/>
        <end position="1097"/>
    </location>
</feature>
<dbReference type="PANTHER" id="PTHR12428:SF66">
    <property type="entry name" value="MITOCHONDRIAL INNER MEMBRANE PROTEIN OXA1L"/>
    <property type="match status" value="1"/>
</dbReference>
<keyword evidence="3 9" id="KW-0812">Transmembrane</keyword>
<dbReference type="InterPro" id="IPR028055">
    <property type="entry name" value="YidC/Oxa/ALB_C"/>
</dbReference>
<reference evidence="12" key="1">
    <citation type="submission" date="2016-06" db="EMBL/GenBank/DDBJ databases">
        <title>Draft Genome sequence of the fungus Inonotus baumii.</title>
        <authorList>
            <person name="Zhu H."/>
            <person name="Lin W."/>
        </authorList>
    </citation>
    <scope>NUCLEOTIDE SEQUENCE</scope>
    <source>
        <strain evidence="12">821</strain>
    </source>
</reference>
<comment type="subcellular location">
    <subcellularLocation>
        <location evidence="9">Membrane</location>
        <topology evidence="9">Multi-pass membrane protein</topology>
    </subcellularLocation>
    <subcellularLocation>
        <location evidence="1">Mitochondrion inner membrane</location>
        <topology evidence="1">Multi-pass membrane protein</topology>
    </subcellularLocation>
</comment>
<evidence type="ECO:0000256" key="1">
    <source>
        <dbReference type="ARBA" id="ARBA00004448"/>
    </source>
</evidence>
<evidence type="ECO:0000256" key="10">
    <source>
        <dbReference type="SAM" id="MobiDB-lite"/>
    </source>
</evidence>
<keyword evidence="8" id="KW-0472">Membrane</keyword>
<evidence type="ECO:0000259" key="11">
    <source>
        <dbReference type="Pfam" id="PF02096"/>
    </source>
</evidence>
<keyword evidence="7" id="KW-0496">Mitochondrion</keyword>
<feature type="region of interest" description="Disordered" evidence="10">
    <location>
        <begin position="796"/>
        <end position="838"/>
    </location>
</feature>
<gene>
    <name evidence="12" type="ORF">A7U60_g6895</name>
</gene>
<evidence type="ECO:0000256" key="7">
    <source>
        <dbReference type="ARBA" id="ARBA00023128"/>
    </source>
</evidence>
<evidence type="ECO:0000256" key="4">
    <source>
        <dbReference type="ARBA" id="ARBA00022792"/>
    </source>
</evidence>
<evidence type="ECO:0000256" key="3">
    <source>
        <dbReference type="ARBA" id="ARBA00022692"/>
    </source>
</evidence>
<evidence type="ECO:0000313" key="13">
    <source>
        <dbReference type="Proteomes" id="UP000757232"/>
    </source>
</evidence>
<dbReference type="Pfam" id="PF02096">
    <property type="entry name" value="60KD_IMP"/>
    <property type="match status" value="1"/>
</dbReference>
<dbReference type="AlphaFoldDB" id="A0A9Q5HU80"/>
<evidence type="ECO:0000256" key="5">
    <source>
        <dbReference type="ARBA" id="ARBA00022946"/>
    </source>
</evidence>
<dbReference type="OrthoDB" id="3263050at2759"/>
<organism evidence="12 13">
    <name type="scientific">Sanghuangporus baumii</name>
    <name type="common">Phellinus baumii</name>
    <dbReference type="NCBI Taxonomy" id="108892"/>
    <lineage>
        <taxon>Eukaryota</taxon>
        <taxon>Fungi</taxon>
        <taxon>Dikarya</taxon>
        <taxon>Basidiomycota</taxon>
        <taxon>Agaricomycotina</taxon>
        <taxon>Agaricomycetes</taxon>
        <taxon>Hymenochaetales</taxon>
        <taxon>Hymenochaetaceae</taxon>
        <taxon>Sanghuangporus</taxon>
    </lineage>
</organism>
<comment type="caution">
    <text evidence="12">The sequence shown here is derived from an EMBL/GenBank/DDBJ whole genome shotgun (WGS) entry which is preliminary data.</text>
</comment>
<dbReference type="PANTHER" id="PTHR12428">
    <property type="entry name" value="OXA1"/>
    <property type="match status" value="1"/>
</dbReference>
<keyword evidence="6" id="KW-1133">Transmembrane helix</keyword>
<feature type="compositionally biased region" description="Low complexity" evidence="10">
    <location>
        <begin position="815"/>
        <end position="832"/>
    </location>
</feature>
<evidence type="ECO:0000256" key="6">
    <source>
        <dbReference type="ARBA" id="ARBA00022989"/>
    </source>
</evidence>
<accession>A0A9Q5HU80</accession>
<dbReference type="CDD" id="cd20069">
    <property type="entry name" value="5TM_Oxa1-like"/>
    <property type="match status" value="1"/>
</dbReference>
<feature type="region of interest" description="Disordered" evidence="10">
    <location>
        <begin position="566"/>
        <end position="590"/>
    </location>
</feature>
<dbReference type="GO" id="GO:0032977">
    <property type="term" value="F:membrane insertase activity"/>
    <property type="evidence" value="ECO:0007669"/>
    <property type="project" value="InterPro"/>
</dbReference>
<dbReference type="EMBL" id="LNZH02000205">
    <property type="protein sequence ID" value="OCB86000.1"/>
    <property type="molecule type" value="Genomic_DNA"/>
</dbReference>
<evidence type="ECO:0000256" key="9">
    <source>
        <dbReference type="RuleBase" id="RU003945"/>
    </source>
</evidence>